<dbReference type="InterPro" id="IPR014284">
    <property type="entry name" value="RNA_pol_sigma-70_dom"/>
</dbReference>
<dbReference type="InterPro" id="IPR013324">
    <property type="entry name" value="RNA_pol_sigma_r3/r4-like"/>
</dbReference>
<dbReference type="InterPro" id="IPR013325">
    <property type="entry name" value="RNA_pol_sigma_r2"/>
</dbReference>
<dbReference type="RefSeq" id="WP_111524226.1">
    <property type="nucleotide sequence ID" value="NZ_CP032364.1"/>
</dbReference>
<dbReference type="InterPro" id="IPR039425">
    <property type="entry name" value="RNA_pol_sigma-70-like"/>
</dbReference>
<evidence type="ECO:0000256" key="2">
    <source>
        <dbReference type="ARBA" id="ARBA00023015"/>
    </source>
</evidence>
<comment type="similarity">
    <text evidence="1">Belongs to the sigma-70 factor family. ECF subfamily.</text>
</comment>
<dbReference type="PANTHER" id="PTHR43133">
    <property type="entry name" value="RNA POLYMERASE ECF-TYPE SIGMA FACTO"/>
    <property type="match status" value="1"/>
</dbReference>
<proteinExistence type="inferred from homology"/>
<name>A0A385PZU4_9FIRM</name>
<evidence type="ECO:0000256" key="3">
    <source>
        <dbReference type="ARBA" id="ARBA00023082"/>
    </source>
</evidence>
<keyword evidence="2" id="KW-0805">Transcription regulation</keyword>
<dbReference type="Gene3D" id="1.10.1740.10">
    <property type="match status" value="1"/>
</dbReference>
<dbReference type="AlphaFoldDB" id="A0A385PZU4"/>
<keyword evidence="6" id="KW-1185">Reference proteome</keyword>
<dbReference type="OrthoDB" id="1918609at2"/>
<dbReference type="InterPro" id="IPR013249">
    <property type="entry name" value="RNA_pol_sigma70_r4_t2"/>
</dbReference>
<dbReference type="Proteomes" id="UP000265562">
    <property type="component" value="Chromosome"/>
</dbReference>
<dbReference type="SUPFAM" id="SSF88946">
    <property type="entry name" value="Sigma2 domain of RNA polymerase sigma factors"/>
    <property type="match status" value="1"/>
</dbReference>
<keyword evidence="4" id="KW-0804">Transcription</keyword>
<evidence type="ECO:0000256" key="1">
    <source>
        <dbReference type="ARBA" id="ARBA00010641"/>
    </source>
</evidence>
<dbReference type="Pfam" id="PF08281">
    <property type="entry name" value="Sigma70_r4_2"/>
    <property type="match status" value="1"/>
</dbReference>
<dbReference type="KEGG" id="lua:D4A81_06850"/>
<dbReference type="SUPFAM" id="SSF88659">
    <property type="entry name" value="Sigma3 and sigma4 domains of RNA polymerase sigma factors"/>
    <property type="match status" value="1"/>
</dbReference>
<organism evidence="5 6">
    <name type="scientific">Lachnoanaerobaculum umeaense</name>
    <dbReference type="NCBI Taxonomy" id="617123"/>
    <lineage>
        <taxon>Bacteria</taxon>
        <taxon>Bacillati</taxon>
        <taxon>Bacillota</taxon>
        <taxon>Clostridia</taxon>
        <taxon>Lachnospirales</taxon>
        <taxon>Lachnospiraceae</taxon>
        <taxon>Lachnoanaerobaculum</taxon>
    </lineage>
</organism>
<dbReference type="GO" id="GO:0003677">
    <property type="term" value="F:DNA binding"/>
    <property type="evidence" value="ECO:0007669"/>
    <property type="project" value="InterPro"/>
</dbReference>
<dbReference type="EMBL" id="CP032364">
    <property type="protein sequence ID" value="AYA99678.1"/>
    <property type="molecule type" value="Genomic_DNA"/>
</dbReference>
<gene>
    <name evidence="5" type="ORF">D4A81_06850</name>
</gene>
<evidence type="ECO:0000256" key="4">
    <source>
        <dbReference type="ARBA" id="ARBA00023163"/>
    </source>
</evidence>
<keyword evidence="3" id="KW-0731">Sigma factor</keyword>
<dbReference type="PANTHER" id="PTHR43133:SF60">
    <property type="entry name" value="RNA POLYMERASE SIGMA FACTOR SIGV"/>
    <property type="match status" value="1"/>
</dbReference>
<reference evidence="5 6" key="1">
    <citation type="submission" date="2018-09" db="EMBL/GenBank/DDBJ databases">
        <title>Genome sequencing of Lachnoanaerobaculum umeaense DSM 23576.</title>
        <authorList>
            <person name="Kook J.-K."/>
            <person name="Park S.-N."/>
            <person name="Lim Y.K."/>
        </authorList>
    </citation>
    <scope>NUCLEOTIDE SEQUENCE [LARGE SCALE GENOMIC DNA]</scope>
    <source>
        <strain evidence="6">DSM 23576 \ CCUG 58757</strain>
    </source>
</reference>
<dbReference type="GO" id="GO:0006352">
    <property type="term" value="P:DNA-templated transcription initiation"/>
    <property type="evidence" value="ECO:0007669"/>
    <property type="project" value="InterPro"/>
</dbReference>
<dbReference type="Gene3D" id="1.10.10.10">
    <property type="entry name" value="Winged helix-like DNA-binding domain superfamily/Winged helix DNA-binding domain"/>
    <property type="match status" value="1"/>
</dbReference>
<dbReference type="GO" id="GO:0016987">
    <property type="term" value="F:sigma factor activity"/>
    <property type="evidence" value="ECO:0007669"/>
    <property type="project" value="UniProtKB-KW"/>
</dbReference>
<evidence type="ECO:0000313" key="5">
    <source>
        <dbReference type="EMBL" id="AYA99678.1"/>
    </source>
</evidence>
<protein>
    <submittedName>
        <fullName evidence="5">Sigma-70 family RNA polymerase sigma factor</fullName>
    </submittedName>
</protein>
<sequence length="175" mass="20729">MFYNNNEKIEQLFNLYSDLMLQHAYYILKDISTSEDAVSEVFLRVIKIIEKINELDCPKTRKLMVIIIENISKNIYNRRKREALVDFTEIDVENESSLDDFYDIEIKQDMDNILKRLPVDYANILALKSDGYSPKEIAEILDINYDNARKRLLRAKKSLKKLITEYESGGRYDER</sequence>
<evidence type="ECO:0000313" key="6">
    <source>
        <dbReference type="Proteomes" id="UP000265562"/>
    </source>
</evidence>
<dbReference type="InterPro" id="IPR036388">
    <property type="entry name" value="WH-like_DNA-bd_sf"/>
</dbReference>
<dbReference type="NCBIfam" id="TIGR02937">
    <property type="entry name" value="sigma70-ECF"/>
    <property type="match status" value="1"/>
</dbReference>
<accession>A0A385PZU4</accession>